<dbReference type="EMBL" id="DQFB01000004">
    <property type="protein sequence ID" value="HCQ40812.1"/>
    <property type="molecule type" value="Genomic_DNA"/>
</dbReference>
<sequence length="86" mass="9993">MFTIFDMARMLKEATAMAARRSVVKPLHEWILEKKKFTCWEAGKEHDRLVKEGFEGLCVDSSLEELLRTYVEIGLLRLEGDVYTLV</sequence>
<proteinExistence type="predicted"/>
<comment type="caution">
    <text evidence="1">The sequence shown here is derived from an EMBL/GenBank/DDBJ whole genome shotgun (WGS) entry which is preliminary data.</text>
</comment>
<evidence type="ECO:0000313" key="2">
    <source>
        <dbReference type="Proteomes" id="UP000262056"/>
    </source>
</evidence>
<dbReference type="Proteomes" id="UP000262056">
    <property type="component" value="Unassembled WGS sequence"/>
</dbReference>
<name>A0A656PP94_UNCKA</name>
<dbReference type="AlphaFoldDB" id="A0A656PP94"/>
<protein>
    <submittedName>
        <fullName evidence="1">Uncharacterized protein</fullName>
    </submittedName>
</protein>
<organism evidence="1 2">
    <name type="scientific">candidate division WWE3 bacterium</name>
    <dbReference type="NCBI Taxonomy" id="2053526"/>
    <lineage>
        <taxon>Bacteria</taxon>
        <taxon>Katanobacteria</taxon>
    </lineage>
</organism>
<accession>A0A656PP94</accession>
<reference evidence="1 2" key="1">
    <citation type="journal article" date="2018" name="Nat. Biotechnol.">
        <title>A standardized bacterial taxonomy based on genome phylogeny substantially revises the tree of life.</title>
        <authorList>
            <person name="Parks D.H."/>
            <person name="Chuvochina M."/>
            <person name="Waite D.W."/>
            <person name="Rinke C."/>
            <person name="Skarshewski A."/>
            <person name="Chaumeil P.A."/>
            <person name="Hugenholtz P."/>
        </authorList>
    </citation>
    <scope>NUCLEOTIDE SEQUENCE [LARGE SCALE GENOMIC DNA]</scope>
    <source>
        <strain evidence="1">UBA12021</strain>
    </source>
</reference>
<gene>
    <name evidence="1" type="ORF">DIU24_03880</name>
</gene>
<evidence type="ECO:0000313" key="1">
    <source>
        <dbReference type="EMBL" id="HCQ40812.1"/>
    </source>
</evidence>